<gene>
    <name evidence="5" type="ORF">BN869_000002211_1</name>
</gene>
<dbReference type="InterPro" id="IPR002110">
    <property type="entry name" value="Ankyrin_rpt"/>
</dbReference>
<dbReference type="InterPro" id="IPR056884">
    <property type="entry name" value="NPHP3-like_N"/>
</dbReference>
<keyword evidence="2 3" id="KW-0040">ANK repeat</keyword>
<proteinExistence type="predicted"/>
<dbReference type="Pfam" id="PF00023">
    <property type="entry name" value="Ank"/>
    <property type="match status" value="2"/>
</dbReference>
<organism evidence="5">
    <name type="scientific">Bionectria ochroleuca</name>
    <name type="common">Gliocladium roseum</name>
    <dbReference type="NCBI Taxonomy" id="29856"/>
    <lineage>
        <taxon>Eukaryota</taxon>
        <taxon>Fungi</taxon>
        <taxon>Dikarya</taxon>
        <taxon>Ascomycota</taxon>
        <taxon>Pezizomycotina</taxon>
        <taxon>Sordariomycetes</taxon>
        <taxon>Hypocreomycetidae</taxon>
        <taxon>Hypocreales</taxon>
        <taxon>Bionectriaceae</taxon>
        <taxon>Clonostachys</taxon>
    </lineage>
</organism>
<feature type="repeat" description="ANK" evidence="3">
    <location>
        <begin position="1276"/>
        <end position="1312"/>
    </location>
</feature>
<evidence type="ECO:0000259" key="4">
    <source>
        <dbReference type="PROSITE" id="PS50837"/>
    </source>
</evidence>
<name>A0A0B7JUJ0_BIOOC</name>
<dbReference type="EMBL" id="CDPU01000004">
    <property type="protein sequence ID" value="CEO46156.1"/>
    <property type="molecule type" value="Genomic_DNA"/>
</dbReference>
<dbReference type="InterPro" id="IPR027417">
    <property type="entry name" value="P-loop_NTPase"/>
</dbReference>
<dbReference type="InterPro" id="IPR051165">
    <property type="entry name" value="Multifunctional_ANK_Repeat"/>
</dbReference>
<feature type="repeat" description="ANK" evidence="3">
    <location>
        <begin position="1524"/>
        <end position="1562"/>
    </location>
</feature>
<sequence length="2000" mass="221796">MAVTLDPEQEGDYQVVLKDSVPAPAAQAGATWQKELNTVQKWLQPTDFNSPGNEYMKHLHSYVPGTGSWVRESPIYSTWVESRPRSEAQHGILHVRGVAGSGKSVLAASIISQLREEQPNTPVLFFFFRQIVEKNHSAKYLVRDFASQLLPHSQSLVSRLYPISQKQGVDGTELSSLWNAILQTLESMSRVYCVVDALDEMDDGDFDFIHQLVRLRALDLSRVKLLLTSRPVSKIEEALRDPPILRFKLETSLIDPDIEKYVGVSLVSLDPSLRPETEDLVKKTICKCAQGLFLHARLVTDNLTNGLKDGRITEQMLPECLEKLPQNLKDVYEQMLADHALRSGVSTKQQAHILMCVTHSSRPLRLIELGSLVSSFMGLNSLKEGKDMVRASCGPLLEILEDQTVSVIHHSFTEFLRDGSRQQTPASFPVLNSRYAHSMLAILCLQYLDRCPLVDTNTGTPGDSYYDDYDNGRKETTRRHQVLQDMNLTLPLLNYSLENLKYHLDNAEPEDSELLNTLSTCLTPGKPAFGLWIYHHWQSRFCNSFTTVHLAAFADMPLYVIEHLGPNDTKDGDGRTPLSYAADKSAAKTVKFLLSHGADPESYCRWGLTPLHYAIRKGPIETVQLLLEAGVSPLIPTIKPDPYDGYREDDDDSFGDTPLEYAFTGNHEAIIECFMPLITPDYANRCLHWTRETKIIEAVLEAGHVDVDCFAGGSTKLFKATTDYDFETMKVLIQHGADVNKRCSGDWYENGDIISLEIDNPRGPMPIHAFAGYEQSFSRGCSDLENAKRCLRLLLDNGADINATTDGEKHTYRGRDGNFTPLYYAVKKHIRGYWFGVKDNTMEKFASLLLKAGADPNAKSTCGYTPLHVANPECLALFDVLVAHSADVNAKNDRGSAPILQLIQQYQVDPDIKVFEKLIECGADVNTADDDGDTIFHKVLGHLEKFQMTDLPFFQLLLRSGADINKPNKKGNPPLFMYQPPEHDSWSSYRRKKDDEPLLQALVEAGLDMRAYNGEGASILSALIPRYRCEIKTVEKFIRLGADLTARNNDGSTLLHVALRSKLSINWINFLSSKGVDPLARDEGGRTLIHTAVQYYSADETGRAIVERLIELGISPGLKDSFGTTALHLASKKDHRERVTPREDECDWVDAILKTGILGPQDVNDRDDSGATALHNAAGACEFTVTKLLQAGADLTALTLEGLSPLHIACRDGQPNVVGLLLATYKERGQLEQMIKLHDALGERRASLHLAARAGIYESVSYLLNNGADIASLDKNGFTALHALVEAPSHTPWLEILDLLLKFGADLNAKASVEQKSATALDLAIKNGREAMVQALVQHGATSHDSIQYQSPEPTISTETLQDLLESRNSPEIVTKVDKVLKTNDYATIKEFVRLGGNLTSTDQYRNKTILHEMVDRGNISLLNYFSDEASKVDLSPWMMEENNPGTLLAEACERDLPGLDIMRCLVENIGLDPNMPSDRRGYTYKLAKATPLHIVACGTHFWHADAVTYLLSQGADIETKNKDGQTPLLCAISTQYPNGFWKERTIKRLLDHGANPNFITESGASCLAEADSAEVLKLLLEHGADISATPGVMEFALKKMNVEMVQILLNAGANPNYRDSLGGGHTEDKALSRYPLHNAARPATKEALPFDWDSRKQKITETLLQGGANPYASYSDNSYVLQVIVEENGFLNPFFKMGNLDVEKRGRHGRTLLLSASVVLEKPHREVWDKHIKKEFPPTANPKAVLALLARGAIADVMDDQERTPLHCLCAMTHPYDEDHQQAFDALVSSAPSTIHVADNAGFKPLHRASQSCQSWAIWRLADLGADLLEPDPDGNTALHFLAPKMVGEKTSAAAAQAEFKLLLAQGLNINARNNKGETPLFLGISAEWSGTRPINTSHPTYALENDVSPSDVLDLYIGRGADIFTADCEGKTLLHAAAGRRIEDPDSNTDQIKHMENVFKKLMDMGLDPRVEDLQMRTAIDMAVARGRKGIVDFFAEK</sequence>
<reference evidence="5" key="1">
    <citation type="submission" date="2015-01" db="EMBL/GenBank/DDBJ databases">
        <authorList>
            <person name="Durling Mikael"/>
        </authorList>
    </citation>
    <scope>NUCLEOTIDE SEQUENCE</scope>
</reference>
<feature type="repeat" description="ANK" evidence="3">
    <location>
        <begin position="712"/>
        <end position="744"/>
    </location>
</feature>
<dbReference type="InterPro" id="IPR036770">
    <property type="entry name" value="Ankyrin_rpt-contain_sf"/>
</dbReference>
<feature type="repeat" description="ANK" evidence="3">
    <location>
        <begin position="1594"/>
        <end position="1621"/>
    </location>
</feature>
<dbReference type="Gene3D" id="3.40.50.300">
    <property type="entry name" value="P-loop containing nucleotide triphosphate hydrolases"/>
    <property type="match status" value="1"/>
</dbReference>
<evidence type="ECO:0000256" key="3">
    <source>
        <dbReference type="PROSITE-ProRule" id="PRU00023"/>
    </source>
</evidence>
<evidence type="ECO:0000313" key="5">
    <source>
        <dbReference type="EMBL" id="CEO46156.1"/>
    </source>
</evidence>
<dbReference type="SMART" id="SM00248">
    <property type="entry name" value="ANK"/>
    <property type="match status" value="25"/>
</dbReference>
<feature type="repeat" description="ANK" evidence="3">
    <location>
        <begin position="1201"/>
        <end position="1222"/>
    </location>
</feature>
<dbReference type="PANTHER" id="PTHR24123:SF33">
    <property type="entry name" value="PROTEIN HOS4"/>
    <property type="match status" value="1"/>
</dbReference>
<feature type="repeat" description="ANK" evidence="3">
    <location>
        <begin position="1243"/>
        <end position="1275"/>
    </location>
</feature>
<dbReference type="SUPFAM" id="SSF48403">
    <property type="entry name" value="Ankyrin repeat"/>
    <property type="match status" value="5"/>
</dbReference>
<accession>A0A0B7JUJ0</accession>
<dbReference type="PROSITE" id="PS50088">
    <property type="entry name" value="ANK_REPEAT"/>
    <property type="match status" value="9"/>
</dbReference>
<dbReference type="Pfam" id="PF12796">
    <property type="entry name" value="Ank_2"/>
    <property type="match status" value="3"/>
</dbReference>
<feature type="repeat" description="ANK" evidence="3">
    <location>
        <begin position="606"/>
        <end position="632"/>
    </location>
</feature>
<evidence type="ECO:0000256" key="2">
    <source>
        <dbReference type="ARBA" id="ARBA00023043"/>
    </source>
</evidence>
<feature type="repeat" description="ANK" evidence="3">
    <location>
        <begin position="1488"/>
        <end position="1523"/>
    </location>
</feature>
<dbReference type="PROSITE" id="PS50837">
    <property type="entry name" value="NACHT"/>
    <property type="match status" value="1"/>
</dbReference>
<protein>
    <recommendedName>
        <fullName evidence="4">NACHT domain-containing protein</fullName>
    </recommendedName>
</protein>
<dbReference type="PRINTS" id="PR01415">
    <property type="entry name" value="ANKYRIN"/>
</dbReference>
<dbReference type="Pfam" id="PF24883">
    <property type="entry name" value="NPHP3_N"/>
    <property type="match status" value="1"/>
</dbReference>
<dbReference type="PANTHER" id="PTHR24123">
    <property type="entry name" value="ANKYRIN REPEAT-CONTAINING"/>
    <property type="match status" value="1"/>
</dbReference>
<evidence type="ECO:0000256" key="1">
    <source>
        <dbReference type="ARBA" id="ARBA00022737"/>
    </source>
</evidence>
<dbReference type="PROSITE" id="PS50297">
    <property type="entry name" value="ANK_REP_REGION"/>
    <property type="match status" value="6"/>
</dbReference>
<dbReference type="InterPro" id="IPR007111">
    <property type="entry name" value="NACHT_NTPase"/>
</dbReference>
<feature type="domain" description="NACHT" evidence="4">
    <location>
        <begin position="91"/>
        <end position="231"/>
    </location>
</feature>
<feature type="repeat" description="ANK" evidence="3">
    <location>
        <begin position="573"/>
        <end position="605"/>
    </location>
</feature>
<dbReference type="SUPFAM" id="SSF52540">
    <property type="entry name" value="P-loop containing nucleoside triphosphate hydrolases"/>
    <property type="match status" value="1"/>
</dbReference>
<keyword evidence="1" id="KW-0677">Repeat</keyword>
<dbReference type="Gene3D" id="1.25.40.20">
    <property type="entry name" value="Ankyrin repeat-containing domain"/>
    <property type="match status" value="9"/>
</dbReference>